<organism evidence="5 6">
    <name type="scientific">Sphingomonas desiccabilis</name>
    <dbReference type="NCBI Taxonomy" id="429134"/>
    <lineage>
        <taxon>Bacteria</taxon>
        <taxon>Pseudomonadati</taxon>
        <taxon>Pseudomonadota</taxon>
        <taxon>Alphaproteobacteria</taxon>
        <taxon>Sphingomonadales</taxon>
        <taxon>Sphingomonadaceae</taxon>
        <taxon>Sphingomonas</taxon>
    </lineage>
</organism>
<dbReference type="InterPro" id="IPR036527">
    <property type="entry name" value="SCP2_sterol-bd_dom_sf"/>
</dbReference>
<comment type="caution">
    <text evidence="5">The sequence shown here is derived from an EMBL/GenBank/DDBJ whole genome shotgun (WGS) entry which is preliminary data.</text>
</comment>
<dbReference type="GO" id="GO:0003677">
    <property type="term" value="F:DNA binding"/>
    <property type="evidence" value="ECO:0007669"/>
    <property type="project" value="UniProtKB-KW"/>
</dbReference>
<dbReference type="Pfam" id="PF01638">
    <property type="entry name" value="HxlR"/>
    <property type="match status" value="1"/>
</dbReference>
<dbReference type="Gene3D" id="1.10.10.10">
    <property type="entry name" value="Winged helix-like DNA-binding domain superfamily/Winged helix DNA-binding domain"/>
    <property type="match status" value="1"/>
</dbReference>
<dbReference type="PROSITE" id="PS51118">
    <property type="entry name" value="HTH_HXLR"/>
    <property type="match status" value="1"/>
</dbReference>
<reference evidence="5 6" key="1">
    <citation type="submission" date="2019-01" db="EMBL/GenBank/DDBJ databases">
        <title>Sphingomonas mucosissima sp. nov. and Sphingomonas desiccabilis sp. nov., from biological soil crusts in the Colorado Plateau, USA.</title>
        <authorList>
            <person name="Zhu D."/>
        </authorList>
    </citation>
    <scope>NUCLEOTIDE SEQUENCE [LARGE SCALE GENOMIC DNA]</scope>
    <source>
        <strain evidence="5 6">CP1D</strain>
    </source>
</reference>
<protein>
    <submittedName>
        <fullName evidence="5">Transcriptional regulator</fullName>
    </submittedName>
</protein>
<dbReference type="CDD" id="cd00090">
    <property type="entry name" value="HTH_ARSR"/>
    <property type="match status" value="1"/>
</dbReference>
<keyword evidence="3" id="KW-0804">Transcription</keyword>
<dbReference type="InterPro" id="IPR003033">
    <property type="entry name" value="SCP2_sterol-bd_dom"/>
</dbReference>
<proteinExistence type="predicted"/>
<dbReference type="PANTHER" id="PTHR33204">
    <property type="entry name" value="TRANSCRIPTIONAL REGULATOR, MARR FAMILY"/>
    <property type="match status" value="1"/>
</dbReference>
<name>A0A4Q2IUR3_9SPHN</name>
<gene>
    <name evidence="5" type="ORF">EO081_01530</name>
</gene>
<dbReference type="OrthoDB" id="9782219at2"/>
<keyword evidence="1" id="KW-0805">Transcription regulation</keyword>
<evidence type="ECO:0000256" key="2">
    <source>
        <dbReference type="ARBA" id="ARBA00023125"/>
    </source>
</evidence>
<evidence type="ECO:0000256" key="1">
    <source>
        <dbReference type="ARBA" id="ARBA00023015"/>
    </source>
</evidence>
<accession>A0A4Q2IUR3</accession>
<keyword evidence="2" id="KW-0238">DNA-binding</keyword>
<dbReference type="InterPro" id="IPR002577">
    <property type="entry name" value="HTH_HxlR"/>
</dbReference>
<evidence type="ECO:0000256" key="3">
    <source>
        <dbReference type="ARBA" id="ARBA00023163"/>
    </source>
</evidence>
<dbReference type="InterPro" id="IPR036388">
    <property type="entry name" value="WH-like_DNA-bd_sf"/>
</dbReference>
<dbReference type="EMBL" id="SDPT01000001">
    <property type="protein sequence ID" value="RXZ34399.1"/>
    <property type="molecule type" value="Genomic_DNA"/>
</dbReference>
<evidence type="ECO:0000259" key="4">
    <source>
        <dbReference type="PROSITE" id="PS51118"/>
    </source>
</evidence>
<keyword evidence="6" id="KW-1185">Reference proteome</keyword>
<dbReference type="GO" id="GO:0006355">
    <property type="term" value="P:regulation of DNA-templated transcription"/>
    <property type="evidence" value="ECO:0007669"/>
    <property type="project" value="UniProtKB-ARBA"/>
</dbReference>
<evidence type="ECO:0000313" key="6">
    <source>
        <dbReference type="Proteomes" id="UP000292347"/>
    </source>
</evidence>
<dbReference type="InterPro" id="IPR011991">
    <property type="entry name" value="ArsR-like_HTH"/>
</dbReference>
<dbReference type="SUPFAM" id="SSF46785">
    <property type="entry name" value="Winged helix' DNA-binding domain"/>
    <property type="match status" value="1"/>
</dbReference>
<dbReference type="AlphaFoldDB" id="A0A4Q2IUR3"/>
<evidence type="ECO:0000313" key="5">
    <source>
        <dbReference type="EMBL" id="RXZ34399.1"/>
    </source>
</evidence>
<dbReference type="InterPro" id="IPR036390">
    <property type="entry name" value="WH_DNA-bd_sf"/>
</dbReference>
<dbReference type="SUPFAM" id="SSF55718">
    <property type="entry name" value="SCP-like"/>
    <property type="match status" value="1"/>
</dbReference>
<feature type="domain" description="HTH hxlR-type" evidence="4">
    <location>
        <begin position="18"/>
        <end position="116"/>
    </location>
</feature>
<dbReference type="Gene3D" id="3.30.1050.10">
    <property type="entry name" value="SCP2 sterol-binding domain"/>
    <property type="match status" value="1"/>
</dbReference>
<dbReference type="Pfam" id="PF02036">
    <property type="entry name" value="SCP2"/>
    <property type="match status" value="1"/>
</dbReference>
<dbReference type="PANTHER" id="PTHR33204:SF18">
    <property type="entry name" value="TRANSCRIPTIONAL REGULATORY PROTEIN"/>
    <property type="match status" value="1"/>
</dbReference>
<sequence>MESQKITSLEKRWYDDACGAALGMEFVGERWALLIMRELLLGPRRFGELRSGLPGLSANVLTQRLASLERSGIVRRHRLPSPANVQVYELTPWGRESEPVILALARWALRSPAHDPSLSFSPVSLLLSLRMLLVPERADDWRAAVGIRTDEETFEARLEQGELKVARGPMDGMEAVLSGTSSAFLPVIYGGMPLAAAERAGMLRVEGNRAVAERFVTLFALPDKVAVE</sequence>
<dbReference type="Proteomes" id="UP000292347">
    <property type="component" value="Unassembled WGS sequence"/>
</dbReference>